<dbReference type="PROSITE" id="PS51545">
    <property type="entry name" value="PIK_HELICAL"/>
    <property type="match status" value="1"/>
</dbReference>
<dbReference type="GO" id="GO:0006897">
    <property type="term" value="P:endocytosis"/>
    <property type="evidence" value="ECO:0007669"/>
    <property type="project" value="TreeGrafter"/>
</dbReference>
<dbReference type="GO" id="GO:0005777">
    <property type="term" value="C:peroxisome"/>
    <property type="evidence" value="ECO:0007669"/>
    <property type="project" value="TreeGrafter"/>
</dbReference>
<dbReference type="GO" id="GO:0034272">
    <property type="term" value="C:phosphatidylinositol 3-kinase complex, class III, type II"/>
    <property type="evidence" value="ECO:0007669"/>
    <property type="project" value="TreeGrafter"/>
</dbReference>
<feature type="domain" description="PIK helical" evidence="2">
    <location>
        <begin position="65"/>
        <end position="252"/>
    </location>
</feature>
<dbReference type="Proteomes" id="UP000030699">
    <property type="component" value="Unassembled WGS sequence"/>
</dbReference>
<dbReference type="OrthoDB" id="383414at2759"/>
<evidence type="ECO:0000259" key="2">
    <source>
        <dbReference type="PROSITE" id="PS51545"/>
    </source>
</evidence>
<dbReference type="EMBL" id="KI925506">
    <property type="protein sequence ID" value="ETW50960.1"/>
    <property type="molecule type" value="Genomic_DNA"/>
</dbReference>
<dbReference type="PANTHER" id="PTHR10048:SF7">
    <property type="entry name" value="PHOSPHATIDYLINOSITOL 3-KINASE CATALYTIC SUBUNIT TYPE 3"/>
    <property type="match status" value="1"/>
</dbReference>
<feature type="compositionally biased region" description="Low complexity" evidence="1">
    <location>
        <begin position="620"/>
        <end position="635"/>
    </location>
</feature>
<organism evidence="3 4">
    <name type="scientific">Plasmodium falciparum MaliPS096_E11</name>
    <dbReference type="NCBI Taxonomy" id="1036727"/>
    <lineage>
        <taxon>Eukaryota</taxon>
        <taxon>Sar</taxon>
        <taxon>Alveolata</taxon>
        <taxon>Apicomplexa</taxon>
        <taxon>Aconoidasida</taxon>
        <taxon>Haemosporida</taxon>
        <taxon>Plasmodiidae</taxon>
        <taxon>Plasmodium</taxon>
        <taxon>Plasmodium (Laverania)</taxon>
    </lineage>
</organism>
<evidence type="ECO:0000313" key="4">
    <source>
        <dbReference type="Proteomes" id="UP000030699"/>
    </source>
</evidence>
<feature type="region of interest" description="Disordered" evidence="1">
    <location>
        <begin position="859"/>
        <end position="880"/>
    </location>
</feature>
<dbReference type="GO" id="GO:0000045">
    <property type="term" value="P:autophagosome assembly"/>
    <property type="evidence" value="ECO:0007669"/>
    <property type="project" value="TreeGrafter"/>
</dbReference>
<dbReference type="GO" id="GO:0005768">
    <property type="term" value="C:endosome"/>
    <property type="evidence" value="ECO:0007669"/>
    <property type="project" value="TreeGrafter"/>
</dbReference>
<dbReference type="InterPro" id="IPR015433">
    <property type="entry name" value="PI3/4_kinase"/>
</dbReference>
<dbReference type="FunFam" id="1.25.40.70:FF:000022">
    <property type="entry name" value="Phosphatidylinositol 3-kinase"/>
    <property type="match status" value="1"/>
</dbReference>
<feature type="region of interest" description="Disordered" evidence="1">
    <location>
        <begin position="497"/>
        <end position="517"/>
    </location>
</feature>
<gene>
    <name evidence="3" type="ORF">PFMALIP_01120</name>
</gene>
<dbReference type="GO" id="GO:0000407">
    <property type="term" value="C:phagophore assembly site"/>
    <property type="evidence" value="ECO:0007669"/>
    <property type="project" value="TreeGrafter"/>
</dbReference>
<protein>
    <recommendedName>
        <fullName evidence="2">PIK helical domain-containing protein</fullName>
    </recommendedName>
</protein>
<reference evidence="3 4" key="2">
    <citation type="submission" date="2013-02" db="EMBL/GenBank/DDBJ databases">
        <title>The Genome Sequence of Plasmodium falciparum MaliPS096_E11.</title>
        <authorList>
            <consortium name="The Broad Institute Genome Sequencing Platform"/>
            <consortium name="The Broad Institute Genome Sequencing Center for Infectious Disease"/>
            <person name="Neafsey D."/>
            <person name="Cheeseman I."/>
            <person name="Volkman S."/>
            <person name="Adams J."/>
            <person name="Walker B."/>
            <person name="Young S.K."/>
            <person name="Zeng Q."/>
            <person name="Gargeya S."/>
            <person name="Fitzgerald M."/>
            <person name="Haas B."/>
            <person name="Abouelleil A."/>
            <person name="Alvarado L."/>
            <person name="Arachchi H.M."/>
            <person name="Berlin A.M."/>
            <person name="Chapman S.B."/>
            <person name="Dewar J."/>
            <person name="Goldberg J."/>
            <person name="Griggs A."/>
            <person name="Gujja S."/>
            <person name="Hansen M."/>
            <person name="Howarth C."/>
            <person name="Imamovic A."/>
            <person name="Larimer J."/>
            <person name="McCowan C."/>
            <person name="Murphy C."/>
            <person name="Neiman D."/>
            <person name="Pearson M."/>
            <person name="Priest M."/>
            <person name="Roberts A."/>
            <person name="Saif S."/>
            <person name="Shea T."/>
            <person name="Sisk P."/>
            <person name="Sykes S."/>
            <person name="Wortman J."/>
            <person name="Nusbaum C."/>
            <person name="Birren B."/>
        </authorList>
    </citation>
    <scope>NUCLEOTIDE SEQUENCE [LARGE SCALE GENOMIC DNA]</scope>
    <source>
        <strain evidence="3 4">MaliPS096_E11</strain>
    </source>
</reference>
<dbReference type="GO" id="GO:0016303">
    <property type="term" value="F:1-phosphatidylinositol-3-kinase activity"/>
    <property type="evidence" value="ECO:0007669"/>
    <property type="project" value="TreeGrafter"/>
</dbReference>
<reference evidence="3 4" key="1">
    <citation type="submission" date="2013-02" db="EMBL/GenBank/DDBJ databases">
        <title>The Genome Annotation of Plasmodium falciparum MaliPS096_E11.</title>
        <authorList>
            <consortium name="The Broad Institute Genome Sequencing Platform"/>
            <consortium name="The Broad Institute Genome Sequencing Center for Infectious Disease"/>
            <person name="Neafsey D."/>
            <person name="Hoffman S."/>
            <person name="Volkman S."/>
            <person name="Rosenthal P."/>
            <person name="Walker B."/>
            <person name="Young S.K."/>
            <person name="Zeng Q."/>
            <person name="Gargeya S."/>
            <person name="Fitzgerald M."/>
            <person name="Haas B."/>
            <person name="Abouelleil A."/>
            <person name="Allen A.W."/>
            <person name="Alvarado L."/>
            <person name="Arachchi H.M."/>
            <person name="Berlin A.M."/>
            <person name="Chapman S.B."/>
            <person name="Gainer-Dewar J."/>
            <person name="Goldberg J."/>
            <person name="Griggs A."/>
            <person name="Gujja S."/>
            <person name="Hansen M."/>
            <person name="Howarth C."/>
            <person name="Imamovic A."/>
            <person name="Ireland A."/>
            <person name="Larimer J."/>
            <person name="McCowan C."/>
            <person name="Murphy C."/>
            <person name="Pearson M."/>
            <person name="Poon T.W."/>
            <person name="Priest M."/>
            <person name="Roberts A."/>
            <person name="Saif S."/>
            <person name="Shea T."/>
            <person name="Sisk P."/>
            <person name="Sykes S."/>
            <person name="Wortman J."/>
            <person name="Nusbaum C."/>
            <person name="Birren B."/>
        </authorList>
    </citation>
    <scope>NUCLEOTIDE SEQUENCE [LARGE SCALE GENOMIC DNA]</scope>
    <source>
        <strain evidence="3 4">MaliPS096_E11</strain>
    </source>
</reference>
<sequence>MVVNTLVYKNKIGSNHFFLKEEIGKSTKKLNDIFEHISNYTNRISKNINITNKNRYDDYPFDFLSKDKIEYISMLSPTINEIKTLNTILTIPLIKMNEYEKNCIWRFRFQLLNRKETLGKFLKSINWNNKEEEEEAIILLNKWAKPGIENCIELFYSHLHHYVIKKYIIDIIKNSKKEEIKLYLFQLVQSLRTFNYQHIDNLFINTLIQKCIKSKKLSIYFYWFLLSEAKDKIKGKLYLHIHKLFINKLMTSNIRKNKIILDILKNQNRFRNQLLYLTKIAKNKTDRIQNKTRKLRNFLFYYRTNYGYINIKDFIKNNIFISDHNVYDFLDICKMKRENSLDTPMRGDNIGQPSYLGMVPGMAYLNQLKELEYDDQMFSQKIKEELRVMLSKAVDKEIMETIIEGYKGVRTRGINKVKREKLDILSKMIKLEREYSCFMARENVDKKDLEECGFDCDLAAKLRNDILKDSLCPNSLRDFAKIRQEINQVLEEELKLRESESATPGGNKYDNKSDDTCDDKKDSYDVTYYNTHDDNYLYEKNNQGYDINKINNYLYNNSHTYMTKENVIKQNKEISRNQHISKDSQINSMGEYLISNTNKGNETLNETINKDNKKEKIIKENNNNNNNISNNNNKKNNLEHDHNKNKHYKKNSNMINIQNNYNNVKENNNILNTNNNIKYNKEENKHGEFTNLYNIVKKEFEISDNYNEEKCIQNNHNKNIYLNNNYMKILKNEEANKYISSLKKDVNSLNVIILNNNKHSNEKNRKNISSIQNGNVNENVNGNVNGNINRNVNRNYDNITERMIDKDGDVYMLYGKLNNENPDNGIIYSEVKLGNKNTRYVDKNIYNVKNGDKFYDIYRRNNDNDSSKNNNNNNNNNRNENEKIYHYNNKIYNISDDHVIYDNKQFYYTKDNLNYTNKKTPLINSQNNIVNVHNLGKDYNDNKKDYVNKPLLNKIFEKFYIH</sequence>
<dbReference type="SMART" id="SM00145">
    <property type="entry name" value="PI3Ka"/>
    <property type="match status" value="1"/>
</dbReference>
<dbReference type="AlphaFoldDB" id="A0A024WW69"/>
<dbReference type="Gene3D" id="1.25.40.70">
    <property type="entry name" value="Phosphatidylinositol 3-kinase, accessory domain (PIK)"/>
    <property type="match status" value="1"/>
</dbReference>
<dbReference type="SUPFAM" id="SSF48371">
    <property type="entry name" value="ARM repeat"/>
    <property type="match status" value="1"/>
</dbReference>
<dbReference type="PANTHER" id="PTHR10048">
    <property type="entry name" value="PHOSPHATIDYLINOSITOL KINASE"/>
    <property type="match status" value="1"/>
</dbReference>
<name>A0A024WW69_PLAFA</name>
<evidence type="ECO:0000256" key="1">
    <source>
        <dbReference type="SAM" id="MobiDB-lite"/>
    </source>
</evidence>
<accession>A0A024WW69</accession>
<feature type="compositionally biased region" description="Low complexity" evidence="1">
    <location>
        <begin position="867"/>
        <end position="878"/>
    </location>
</feature>
<dbReference type="InterPro" id="IPR001263">
    <property type="entry name" value="PI3K_accessory_dom"/>
</dbReference>
<feature type="region of interest" description="Disordered" evidence="1">
    <location>
        <begin position="619"/>
        <end position="642"/>
    </location>
</feature>
<evidence type="ECO:0000313" key="3">
    <source>
        <dbReference type="EMBL" id="ETW50960.1"/>
    </source>
</evidence>
<dbReference type="InterPro" id="IPR042236">
    <property type="entry name" value="PI3K_accessory_sf"/>
</dbReference>
<dbReference type="InterPro" id="IPR016024">
    <property type="entry name" value="ARM-type_fold"/>
</dbReference>
<proteinExistence type="predicted"/>
<dbReference type="GO" id="GO:0048015">
    <property type="term" value="P:phosphatidylinositol-mediated signaling"/>
    <property type="evidence" value="ECO:0007669"/>
    <property type="project" value="TreeGrafter"/>
</dbReference>
<dbReference type="GO" id="GO:0034271">
    <property type="term" value="C:phosphatidylinositol 3-kinase complex, class III, type I"/>
    <property type="evidence" value="ECO:0007669"/>
    <property type="project" value="TreeGrafter"/>
</dbReference>
<dbReference type="Pfam" id="PF00613">
    <property type="entry name" value="PI3Ka"/>
    <property type="match status" value="1"/>
</dbReference>